<protein>
    <submittedName>
        <fullName evidence="2">Uncharacterized protein</fullName>
    </submittedName>
</protein>
<proteinExistence type="predicted"/>
<dbReference type="RefSeq" id="WP_338438135.1">
    <property type="nucleotide sequence ID" value="NZ_JAUYVH010000016.1"/>
</dbReference>
<evidence type="ECO:0000256" key="1">
    <source>
        <dbReference type="SAM" id="MobiDB-lite"/>
    </source>
</evidence>
<dbReference type="Proteomes" id="UP001225596">
    <property type="component" value="Unassembled WGS sequence"/>
</dbReference>
<feature type="region of interest" description="Disordered" evidence="1">
    <location>
        <begin position="58"/>
        <end position="96"/>
    </location>
</feature>
<comment type="caution">
    <text evidence="2">The sequence shown here is derived from an EMBL/GenBank/DDBJ whole genome shotgun (WGS) entry which is preliminary data.</text>
</comment>
<organism evidence="2 3">
    <name type="scientific">Keguizhuia sedimenti</name>
    <dbReference type="NCBI Taxonomy" id="3064264"/>
    <lineage>
        <taxon>Bacteria</taxon>
        <taxon>Pseudomonadati</taxon>
        <taxon>Pseudomonadota</taxon>
        <taxon>Betaproteobacteria</taxon>
        <taxon>Burkholderiales</taxon>
        <taxon>Oxalobacteraceae</taxon>
        <taxon>Keguizhuia</taxon>
    </lineage>
</organism>
<dbReference type="EMBL" id="JAUYVH010000016">
    <property type="protein sequence ID" value="MDQ9172132.1"/>
    <property type="molecule type" value="Genomic_DNA"/>
</dbReference>
<sequence length="96" mass="10964">MFVVYWLDGNETEPQPGFRTFGAEEMSAALKFMESLREQQRSGERNVAFITMCSENPNAVGKAGAADPHADYNWTKRRGNMPRAKRDLEEKDFESD</sequence>
<evidence type="ECO:0000313" key="3">
    <source>
        <dbReference type="Proteomes" id="UP001225596"/>
    </source>
</evidence>
<accession>A0ABU1BT41</accession>
<name>A0ABU1BT41_9BURK</name>
<keyword evidence="3" id="KW-1185">Reference proteome</keyword>
<reference evidence="2 3" key="1">
    <citation type="submission" date="2023-08" db="EMBL/GenBank/DDBJ databases">
        <title>Oxalobacteraceae gen .nov., isolated from river sludge outside the plant.</title>
        <authorList>
            <person name="Zhao S.Y."/>
        </authorList>
    </citation>
    <scope>NUCLEOTIDE SEQUENCE [LARGE SCALE GENOMIC DNA]</scope>
    <source>
        <strain evidence="2 3">R-40</strain>
    </source>
</reference>
<gene>
    <name evidence="2" type="ORF">Q8A64_17100</name>
</gene>
<evidence type="ECO:0000313" key="2">
    <source>
        <dbReference type="EMBL" id="MDQ9172132.1"/>
    </source>
</evidence>